<dbReference type="FunFam" id="2.10.260.10:FF:000001">
    <property type="entry name" value="Stage V sporulation protein T"/>
    <property type="match status" value="1"/>
</dbReference>
<dbReference type="InterPro" id="IPR007159">
    <property type="entry name" value="SpoVT-AbrB_dom"/>
</dbReference>
<dbReference type="PANTHER" id="PTHR36432">
    <property type="match status" value="1"/>
</dbReference>
<dbReference type="Pfam" id="PF04014">
    <property type="entry name" value="MazE_antitoxin"/>
    <property type="match status" value="1"/>
</dbReference>
<dbReference type="AlphaFoldDB" id="A0A0U1KZG9"/>
<name>A0A0U1KZG9_9FIRM</name>
<dbReference type="Proteomes" id="UP000049855">
    <property type="component" value="Unassembled WGS sequence"/>
</dbReference>
<dbReference type="SUPFAM" id="SSF89447">
    <property type="entry name" value="AbrB/MazE/MraZ-like"/>
    <property type="match status" value="1"/>
</dbReference>
<evidence type="ECO:0000256" key="7">
    <source>
        <dbReference type="PROSITE-ProRule" id="PRU01076"/>
    </source>
</evidence>
<protein>
    <submittedName>
        <fullName evidence="9">Transition state regulatory protein AbrB</fullName>
    </submittedName>
</protein>
<evidence type="ECO:0000259" key="8">
    <source>
        <dbReference type="PROSITE" id="PS51740"/>
    </source>
</evidence>
<dbReference type="EMBL" id="CTRP01000011">
    <property type="protein sequence ID" value="CQR72812.1"/>
    <property type="molecule type" value="Genomic_DNA"/>
</dbReference>
<keyword evidence="3" id="KW-0805">Transcription regulation</keyword>
<evidence type="ECO:0000256" key="1">
    <source>
        <dbReference type="ARBA" id="ARBA00022491"/>
    </source>
</evidence>
<gene>
    <name evidence="9" type="ORF">SpAn4DRAFT_3272</name>
</gene>
<reference evidence="10" key="1">
    <citation type="submission" date="2015-03" db="EMBL/GenBank/DDBJ databases">
        <authorList>
            <person name="Nijsse Bart"/>
        </authorList>
    </citation>
    <scope>NUCLEOTIDE SEQUENCE [LARGE SCALE GENOMIC DNA]</scope>
</reference>
<sequence length="82" mass="9104">MKSTGIVRKVDELGRVVIPIELRRTLDIAEKDALEIYVDSDRIILRKYEPACVFCGNAADVTNFKGKNVCKDCLESMGQAAV</sequence>
<keyword evidence="2" id="KW-0749">Sporulation</keyword>
<dbReference type="NCBIfam" id="TIGR01439">
    <property type="entry name" value="lp_hng_hel_AbrB"/>
    <property type="match status" value="1"/>
</dbReference>
<dbReference type="GO" id="GO:0030435">
    <property type="term" value="P:sporulation resulting in formation of a cellular spore"/>
    <property type="evidence" value="ECO:0007669"/>
    <property type="project" value="UniProtKB-KW"/>
</dbReference>
<accession>A0A0U1KZG9</accession>
<evidence type="ECO:0000256" key="2">
    <source>
        <dbReference type="ARBA" id="ARBA00022969"/>
    </source>
</evidence>
<dbReference type="GO" id="GO:0003677">
    <property type="term" value="F:DNA binding"/>
    <property type="evidence" value="ECO:0007669"/>
    <property type="project" value="UniProtKB-UniRule"/>
</dbReference>
<proteinExistence type="predicted"/>
<dbReference type="InterPro" id="IPR037914">
    <property type="entry name" value="SpoVT-AbrB_sf"/>
</dbReference>
<dbReference type="Gene3D" id="2.10.260.10">
    <property type="match status" value="1"/>
</dbReference>
<evidence type="ECO:0000313" key="9">
    <source>
        <dbReference type="EMBL" id="CQR72812.1"/>
    </source>
</evidence>
<dbReference type="PROSITE" id="PS51740">
    <property type="entry name" value="SPOVT_ABRB"/>
    <property type="match status" value="1"/>
</dbReference>
<evidence type="ECO:0000256" key="4">
    <source>
        <dbReference type="ARBA" id="ARBA00023125"/>
    </source>
</evidence>
<evidence type="ECO:0000256" key="5">
    <source>
        <dbReference type="ARBA" id="ARBA00023159"/>
    </source>
</evidence>
<evidence type="ECO:0000256" key="3">
    <source>
        <dbReference type="ARBA" id="ARBA00023015"/>
    </source>
</evidence>
<evidence type="ECO:0000313" key="10">
    <source>
        <dbReference type="Proteomes" id="UP000049855"/>
    </source>
</evidence>
<dbReference type="InterPro" id="IPR052731">
    <property type="entry name" value="B_subtilis_Trans_State_Reg"/>
</dbReference>
<evidence type="ECO:0000256" key="6">
    <source>
        <dbReference type="ARBA" id="ARBA00023163"/>
    </source>
</evidence>
<keyword evidence="1" id="KW-0678">Repressor</keyword>
<keyword evidence="5" id="KW-0010">Activator</keyword>
<dbReference type="PANTHER" id="PTHR36432:SF4">
    <property type="entry name" value="TRANSITION STATE REGULATOR ABH-RELATED"/>
    <property type="match status" value="1"/>
</dbReference>
<keyword evidence="6" id="KW-0804">Transcription</keyword>
<feature type="domain" description="SpoVT-AbrB" evidence="8">
    <location>
        <begin position="5"/>
        <end position="50"/>
    </location>
</feature>
<dbReference type="GO" id="GO:0042802">
    <property type="term" value="F:identical protein binding"/>
    <property type="evidence" value="ECO:0007669"/>
    <property type="project" value="UniProtKB-ARBA"/>
</dbReference>
<keyword evidence="10" id="KW-1185">Reference proteome</keyword>
<keyword evidence="4 7" id="KW-0238">DNA-binding</keyword>
<organism evidence="9 10">
    <name type="scientific">Sporomusa ovata</name>
    <dbReference type="NCBI Taxonomy" id="2378"/>
    <lineage>
        <taxon>Bacteria</taxon>
        <taxon>Bacillati</taxon>
        <taxon>Bacillota</taxon>
        <taxon>Negativicutes</taxon>
        <taxon>Selenomonadales</taxon>
        <taxon>Sporomusaceae</taxon>
        <taxon>Sporomusa</taxon>
    </lineage>
</organism>
<dbReference type="RefSeq" id="WP_021168499.1">
    <property type="nucleotide sequence ID" value="NZ_CTRP01000011.1"/>
</dbReference>
<dbReference type="SMART" id="SM00966">
    <property type="entry name" value="SpoVT_AbrB"/>
    <property type="match status" value="1"/>
</dbReference>